<evidence type="ECO:0000313" key="3">
    <source>
        <dbReference type="Proteomes" id="UP000447434"/>
    </source>
</evidence>
<protein>
    <submittedName>
        <fullName evidence="2">Putative Zinc finger, RING/FYVE/PHD-type</fullName>
    </submittedName>
</protein>
<dbReference type="PANTHER" id="PTHR31197">
    <property type="entry name" value="OS01G0612600 PROTEIN"/>
    <property type="match status" value="1"/>
</dbReference>
<reference evidence="3" key="1">
    <citation type="journal article" date="2020" name="Nat. Commun.">
        <title>Genome sequence of the cluster root forming white lupin.</title>
        <authorList>
            <person name="Hufnagel B."/>
            <person name="Marques A."/>
            <person name="Soriano A."/>
            <person name="Marques L."/>
            <person name="Divol F."/>
            <person name="Doumas P."/>
            <person name="Sallet E."/>
            <person name="Mancinotti D."/>
            <person name="Carrere S."/>
            <person name="Marande W."/>
            <person name="Arribat S."/>
            <person name="Keller J."/>
            <person name="Huneau C."/>
            <person name="Blein T."/>
            <person name="Aime D."/>
            <person name="Laguerre M."/>
            <person name="Taylor J."/>
            <person name="Schubert V."/>
            <person name="Nelson M."/>
            <person name="Geu-Flores F."/>
            <person name="Crespi M."/>
            <person name="Gallardo-Guerrero K."/>
            <person name="Delaux P.-M."/>
            <person name="Salse J."/>
            <person name="Berges H."/>
            <person name="Guyot R."/>
            <person name="Gouzy J."/>
            <person name="Peret B."/>
        </authorList>
    </citation>
    <scope>NUCLEOTIDE SEQUENCE [LARGE SCALE GENOMIC DNA]</scope>
    <source>
        <strain evidence="3">cv. Amiga</strain>
    </source>
</reference>
<evidence type="ECO:0000256" key="1">
    <source>
        <dbReference type="SAM" id="MobiDB-lite"/>
    </source>
</evidence>
<dbReference type="OrthoDB" id="1921166at2759"/>
<dbReference type="PANTHER" id="PTHR31197:SF29">
    <property type="entry name" value="C2H2-TYPE DOMAIN-CONTAINING PROTEIN"/>
    <property type="match status" value="1"/>
</dbReference>
<organism evidence="2 3">
    <name type="scientific">Lupinus albus</name>
    <name type="common">White lupine</name>
    <name type="synonym">Lupinus termis</name>
    <dbReference type="NCBI Taxonomy" id="3870"/>
    <lineage>
        <taxon>Eukaryota</taxon>
        <taxon>Viridiplantae</taxon>
        <taxon>Streptophyta</taxon>
        <taxon>Embryophyta</taxon>
        <taxon>Tracheophyta</taxon>
        <taxon>Spermatophyta</taxon>
        <taxon>Magnoliopsida</taxon>
        <taxon>eudicotyledons</taxon>
        <taxon>Gunneridae</taxon>
        <taxon>Pentapetalae</taxon>
        <taxon>rosids</taxon>
        <taxon>fabids</taxon>
        <taxon>Fabales</taxon>
        <taxon>Fabaceae</taxon>
        <taxon>Papilionoideae</taxon>
        <taxon>50 kb inversion clade</taxon>
        <taxon>genistoids sensu lato</taxon>
        <taxon>core genistoids</taxon>
        <taxon>Genisteae</taxon>
        <taxon>Lupinus</taxon>
    </lineage>
</organism>
<accession>A0A6A4Q940</accession>
<dbReference type="Gene3D" id="3.30.40.10">
    <property type="entry name" value="Zinc/RING finger domain, C3HC4 (zinc finger)"/>
    <property type="match status" value="1"/>
</dbReference>
<dbReference type="Pfam" id="PF07800">
    <property type="entry name" value="DUF1644"/>
    <property type="match status" value="1"/>
</dbReference>
<dbReference type="InterPro" id="IPR013083">
    <property type="entry name" value="Znf_RING/FYVE/PHD"/>
</dbReference>
<feature type="region of interest" description="Disordered" evidence="1">
    <location>
        <begin position="112"/>
        <end position="132"/>
    </location>
</feature>
<sequence length="400" mass="45583">MPKFRRVKSPSVGRTSSYPYPSNPKNNEQKPMNSLGSVEDMKEWEEARCPICMEPPHNAVLLKCSSHEVGCRPFMCNTSHRHSNCLDQFCKTFASHLSSATLQEIPLTSIASPSSDVQTESQGPTQHSSQSQPKIICPLCRGEIHGYMVLEPARRYMNSISRSCSSETCEFQGTYPELRKHARSEHPNVRPSEVDLSRMFDWTRMEQERGLEDLFSSINPSSDTEYNPDTVFTGDLGLISYVLDGIFSIGDARRMARTLSNPRVRVPLHDRRSATMHRVYDTVTNQSPIWRSNLPHQSAQQVEGVHSIRRRTISSLFWMEATHIARSRTNLTSSRMPRDVNEHHRDLNPGVRASSRTMMQIPSLSHVAWTNPHRNGSSSGRLGHQLRWRGQRWSTFNNLP</sequence>
<keyword evidence="3" id="KW-1185">Reference proteome</keyword>
<gene>
    <name evidence="2" type="ORF">Lalb_Chr07g0186591</name>
</gene>
<name>A0A6A4Q940_LUPAL</name>
<dbReference type="Proteomes" id="UP000447434">
    <property type="component" value="Chromosome 7"/>
</dbReference>
<comment type="caution">
    <text evidence="2">The sequence shown here is derived from an EMBL/GenBank/DDBJ whole genome shotgun (WGS) entry which is preliminary data.</text>
</comment>
<feature type="compositionally biased region" description="Basic and acidic residues" evidence="1">
    <location>
        <begin position="336"/>
        <end position="347"/>
    </location>
</feature>
<feature type="compositionally biased region" description="Polar residues" evidence="1">
    <location>
        <begin position="12"/>
        <end position="34"/>
    </location>
</feature>
<dbReference type="InterPro" id="IPR012866">
    <property type="entry name" value="DUF1644"/>
</dbReference>
<proteinExistence type="predicted"/>
<dbReference type="EMBL" id="WOCE01000007">
    <property type="protein sequence ID" value="KAE9610437.1"/>
    <property type="molecule type" value="Genomic_DNA"/>
</dbReference>
<dbReference type="AlphaFoldDB" id="A0A6A4Q940"/>
<feature type="region of interest" description="Disordered" evidence="1">
    <location>
        <begin position="330"/>
        <end position="356"/>
    </location>
</feature>
<feature type="region of interest" description="Disordered" evidence="1">
    <location>
        <begin position="1"/>
        <end position="34"/>
    </location>
</feature>
<evidence type="ECO:0000313" key="2">
    <source>
        <dbReference type="EMBL" id="KAE9610437.1"/>
    </source>
</evidence>